<dbReference type="Pfam" id="PF02879">
    <property type="entry name" value="PGM_PMM_II"/>
    <property type="match status" value="1"/>
</dbReference>
<comment type="similarity">
    <text evidence="2 7">Belongs to the phosphohexose mutase family.</text>
</comment>
<evidence type="ECO:0000256" key="3">
    <source>
        <dbReference type="ARBA" id="ARBA00022553"/>
    </source>
</evidence>
<dbReference type="InterPro" id="IPR016066">
    <property type="entry name" value="A-D-PHexomutase_CS"/>
</dbReference>
<dbReference type="InterPro" id="IPR005845">
    <property type="entry name" value="A-D-PHexomutase_a/b/a-II"/>
</dbReference>
<dbReference type="GO" id="GO:0005975">
    <property type="term" value="P:carbohydrate metabolic process"/>
    <property type="evidence" value="ECO:0007669"/>
    <property type="project" value="InterPro"/>
</dbReference>
<dbReference type="GO" id="GO:0000287">
    <property type="term" value="F:magnesium ion binding"/>
    <property type="evidence" value="ECO:0007669"/>
    <property type="project" value="InterPro"/>
</dbReference>
<evidence type="ECO:0000259" key="9">
    <source>
        <dbReference type="Pfam" id="PF02878"/>
    </source>
</evidence>
<feature type="domain" description="Alpha-D-phosphohexomutase alpha/beta/alpha" evidence="11">
    <location>
        <begin position="257"/>
        <end position="354"/>
    </location>
</feature>
<evidence type="ECO:0000256" key="6">
    <source>
        <dbReference type="ARBA" id="ARBA00023235"/>
    </source>
</evidence>
<dbReference type="PANTHER" id="PTHR42946:SF1">
    <property type="entry name" value="PHOSPHOGLUCOMUTASE (ALPHA-D-GLUCOSE-1,6-BISPHOSPHATE-DEPENDENT)"/>
    <property type="match status" value="1"/>
</dbReference>
<evidence type="ECO:0000313" key="13">
    <source>
        <dbReference type="Proteomes" id="UP000282321"/>
    </source>
</evidence>
<dbReference type="InterPro" id="IPR016055">
    <property type="entry name" value="A-D-PHexomutase_a/b/a-I/II/III"/>
</dbReference>
<dbReference type="PANTHER" id="PTHR42946">
    <property type="entry name" value="PHOSPHOHEXOSE MUTASE"/>
    <property type="match status" value="1"/>
</dbReference>
<proteinExistence type="inferred from homology"/>
<dbReference type="Pfam" id="PF02878">
    <property type="entry name" value="PGM_PMM_I"/>
    <property type="match status" value="1"/>
</dbReference>
<reference evidence="12 13" key="1">
    <citation type="submission" date="2018-06" db="EMBL/GenBank/DDBJ databases">
        <title>Extensive metabolic versatility and redundancy in microbially diverse, dynamic hydrothermal sediments.</title>
        <authorList>
            <person name="Dombrowski N."/>
            <person name="Teske A."/>
            <person name="Baker B.J."/>
        </authorList>
    </citation>
    <scope>NUCLEOTIDE SEQUENCE [LARGE SCALE GENOMIC DNA]</scope>
    <source>
        <strain evidence="12">B35_G9</strain>
    </source>
</reference>
<dbReference type="GO" id="GO:0009252">
    <property type="term" value="P:peptidoglycan biosynthetic process"/>
    <property type="evidence" value="ECO:0007669"/>
    <property type="project" value="TreeGrafter"/>
</dbReference>
<dbReference type="Gene3D" id="3.30.310.50">
    <property type="entry name" value="Alpha-D-phosphohexomutase, C-terminal domain"/>
    <property type="match status" value="1"/>
</dbReference>
<keyword evidence="3" id="KW-0597">Phosphoprotein</keyword>
<keyword evidence="5 7" id="KW-0460">Magnesium</keyword>
<comment type="cofactor">
    <cofactor evidence="1">
        <name>Mg(2+)</name>
        <dbReference type="ChEBI" id="CHEBI:18420"/>
    </cofactor>
</comment>
<name>A0A660S844_UNCT6</name>
<evidence type="ECO:0000256" key="2">
    <source>
        <dbReference type="ARBA" id="ARBA00010231"/>
    </source>
</evidence>
<dbReference type="EMBL" id="QNBC01000048">
    <property type="protein sequence ID" value="RKX66312.1"/>
    <property type="molecule type" value="Genomic_DNA"/>
</dbReference>
<keyword evidence="6 12" id="KW-0413">Isomerase</keyword>
<dbReference type="Proteomes" id="UP000282321">
    <property type="component" value="Unassembled WGS sequence"/>
</dbReference>
<dbReference type="GO" id="GO:0006048">
    <property type="term" value="P:UDP-N-acetylglucosamine biosynthetic process"/>
    <property type="evidence" value="ECO:0007669"/>
    <property type="project" value="TreeGrafter"/>
</dbReference>
<evidence type="ECO:0000256" key="4">
    <source>
        <dbReference type="ARBA" id="ARBA00022723"/>
    </source>
</evidence>
<dbReference type="SUPFAM" id="SSF53738">
    <property type="entry name" value="Phosphoglucomutase, first 3 domains"/>
    <property type="match status" value="3"/>
</dbReference>
<evidence type="ECO:0000259" key="10">
    <source>
        <dbReference type="Pfam" id="PF02879"/>
    </source>
</evidence>
<keyword evidence="4 7" id="KW-0479">Metal-binding</keyword>
<feature type="domain" description="Alpha-D-phosphohexomutase C-terminal" evidence="8">
    <location>
        <begin position="377"/>
        <end position="430"/>
    </location>
</feature>
<dbReference type="Pfam" id="PF00408">
    <property type="entry name" value="PGM_PMM_IV"/>
    <property type="match status" value="1"/>
</dbReference>
<evidence type="ECO:0000259" key="11">
    <source>
        <dbReference type="Pfam" id="PF02880"/>
    </source>
</evidence>
<evidence type="ECO:0000259" key="8">
    <source>
        <dbReference type="Pfam" id="PF00408"/>
    </source>
</evidence>
<organism evidence="12 13">
    <name type="scientific">candidate division TA06 bacterium</name>
    <dbReference type="NCBI Taxonomy" id="2250710"/>
    <lineage>
        <taxon>Bacteria</taxon>
        <taxon>Bacteria division TA06</taxon>
    </lineage>
</organism>
<feature type="domain" description="Alpha-D-phosphohexomutase alpha/beta/alpha" evidence="9">
    <location>
        <begin position="2"/>
        <end position="125"/>
    </location>
</feature>
<dbReference type="PROSITE" id="PS00710">
    <property type="entry name" value="PGM_PMM"/>
    <property type="match status" value="1"/>
</dbReference>
<dbReference type="GO" id="GO:0008966">
    <property type="term" value="F:phosphoglucosamine mutase activity"/>
    <property type="evidence" value="ECO:0007669"/>
    <property type="project" value="UniProtKB-EC"/>
</dbReference>
<dbReference type="NCBIfam" id="TIGR03990">
    <property type="entry name" value="Arch_GlmM"/>
    <property type="match status" value="1"/>
</dbReference>
<evidence type="ECO:0000256" key="7">
    <source>
        <dbReference type="RuleBase" id="RU004326"/>
    </source>
</evidence>
<dbReference type="Pfam" id="PF02880">
    <property type="entry name" value="PGM_PMM_III"/>
    <property type="match status" value="1"/>
</dbReference>
<dbReference type="PRINTS" id="PR00509">
    <property type="entry name" value="PGMPMM"/>
</dbReference>
<gene>
    <name evidence="12" type="primary">glmM</name>
    <name evidence="12" type="ORF">DRP44_04445</name>
</gene>
<evidence type="ECO:0000256" key="5">
    <source>
        <dbReference type="ARBA" id="ARBA00022842"/>
    </source>
</evidence>
<dbReference type="InterPro" id="IPR024086">
    <property type="entry name" value="GlmM_arc-type"/>
</dbReference>
<dbReference type="InterPro" id="IPR005846">
    <property type="entry name" value="A-D-PHexomutase_a/b/a-III"/>
</dbReference>
<comment type="caution">
    <text evidence="12">The sequence shown here is derived from an EMBL/GenBank/DDBJ whole genome shotgun (WGS) entry which is preliminary data.</text>
</comment>
<dbReference type="InterPro" id="IPR036900">
    <property type="entry name" value="A-D-PHexomutase_C_sf"/>
</dbReference>
<dbReference type="AlphaFoldDB" id="A0A660S844"/>
<dbReference type="GO" id="GO:0005829">
    <property type="term" value="C:cytosol"/>
    <property type="evidence" value="ECO:0007669"/>
    <property type="project" value="TreeGrafter"/>
</dbReference>
<sequence length="441" mass="48315">MSGLRGVVGPGINVEIIVKYASAFGVFSGGGKIVIGRDTRPTGEMLTSALIASLEGVGCDVVDLGIVPTPTVLFNVRSLNANGGIIVTASHNPVEWNALKFVSKRGIFLNKTETEKFHSLLEKSDKWVTWDKIGHYNRDENGISRHIKAIINNSTVMANKIRERRFRVLIDTVNGGGYLADSEILKRLGCEVISINDKPNGIFPRGPEPIPENLNMLSKAVIENRADIGFAVDPDADRLAIVDERGIPLGEEYTLPIACYHVLAGKKGAIVTNYSTSSMMDYIAGKFGVPIYRTPVGEANVVEGILKYNAVVGGEGNGGVIFPEINPTRDSLTGIALVLSFFATEGIKTSEIRKIIPERVLFKTKISIDEIDFENAIDKLKEYFSNSDIIEEDGLKIVTKDHWVHIRKSGTEPIVRIMTEGANKEDAKSFYNKIHSLITEK</sequence>
<dbReference type="Gene3D" id="3.40.120.10">
    <property type="entry name" value="Alpha-D-Glucose-1,6-Bisphosphate, subunit A, domain 3"/>
    <property type="match status" value="3"/>
</dbReference>
<dbReference type="GO" id="GO:0004615">
    <property type="term" value="F:phosphomannomutase activity"/>
    <property type="evidence" value="ECO:0007669"/>
    <property type="project" value="TreeGrafter"/>
</dbReference>
<evidence type="ECO:0000256" key="1">
    <source>
        <dbReference type="ARBA" id="ARBA00001946"/>
    </source>
</evidence>
<evidence type="ECO:0000313" key="12">
    <source>
        <dbReference type="EMBL" id="RKX66312.1"/>
    </source>
</evidence>
<dbReference type="InterPro" id="IPR005843">
    <property type="entry name" value="A-D-PHexomutase_C"/>
</dbReference>
<dbReference type="SUPFAM" id="SSF55957">
    <property type="entry name" value="Phosphoglucomutase, C-terminal domain"/>
    <property type="match status" value="1"/>
</dbReference>
<dbReference type="EC" id="5.4.2.10" evidence="12"/>
<accession>A0A660S844</accession>
<dbReference type="InterPro" id="IPR005841">
    <property type="entry name" value="Alpha-D-phosphohexomutase_SF"/>
</dbReference>
<dbReference type="InterPro" id="IPR005844">
    <property type="entry name" value="A-D-PHexomutase_a/b/a-I"/>
</dbReference>
<protein>
    <submittedName>
        <fullName evidence="12">Phosphoglucosamine mutase</fullName>
        <ecNumber evidence="12">5.4.2.10</ecNumber>
    </submittedName>
</protein>
<dbReference type="InterPro" id="IPR050060">
    <property type="entry name" value="Phosphoglucosamine_mutase"/>
</dbReference>
<feature type="domain" description="Alpha-D-phosphohexomutase alpha/beta/alpha" evidence="10">
    <location>
        <begin position="146"/>
        <end position="246"/>
    </location>
</feature>